<dbReference type="RefSeq" id="WP_078685219.1">
    <property type="nucleotide sequence ID" value="NZ_FUYA01000006.1"/>
</dbReference>
<protein>
    <submittedName>
        <fullName evidence="1">Uncharacterized protein</fullName>
    </submittedName>
</protein>
<evidence type="ECO:0000313" key="2">
    <source>
        <dbReference type="Proteomes" id="UP000189733"/>
    </source>
</evidence>
<dbReference type="STRING" id="1121442.SAMN02745702_01928"/>
<sequence length="97" mass="10794">MNTPSAHIRVGIYPLDPRLAFFRLEVTDSQRVDLLALFAEQVEQAVSAYTSQTKVTLTSDGGTFIIAFLNDKAPVTKEELQRHMDTLADEHNSSASR</sequence>
<accession>A0A1T4WAP6</accession>
<dbReference type="AlphaFoldDB" id="A0A1T4WAP6"/>
<dbReference type="EMBL" id="FUYA01000006">
    <property type="protein sequence ID" value="SKA74362.1"/>
    <property type="molecule type" value="Genomic_DNA"/>
</dbReference>
<name>A0A1T4WAP6_9BACT</name>
<dbReference type="Proteomes" id="UP000189733">
    <property type="component" value="Unassembled WGS sequence"/>
</dbReference>
<keyword evidence="2" id="KW-1185">Reference proteome</keyword>
<evidence type="ECO:0000313" key="1">
    <source>
        <dbReference type="EMBL" id="SKA74362.1"/>
    </source>
</evidence>
<dbReference type="OrthoDB" id="9878072at2"/>
<organism evidence="1 2">
    <name type="scientific">Desulfobaculum bizertense DSM 18034</name>
    <dbReference type="NCBI Taxonomy" id="1121442"/>
    <lineage>
        <taxon>Bacteria</taxon>
        <taxon>Pseudomonadati</taxon>
        <taxon>Thermodesulfobacteriota</taxon>
        <taxon>Desulfovibrionia</taxon>
        <taxon>Desulfovibrionales</taxon>
        <taxon>Desulfovibrionaceae</taxon>
        <taxon>Desulfobaculum</taxon>
    </lineage>
</organism>
<gene>
    <name evidence="1" type="ORF">SAMN02745702_01928</name>
</gene>
<proteinExistence type="predicted"/>
<reference evidence="1 2" key="1">
    <citation type="submission" date="2017-02" db="EMBL/GenBank/DDBJ databases">
        <authorList>
            <person name="Peterson S.W."/>
        </authorList>
    </citation>
    <scope>NUCLEOTIDE SEQUENCE [LARGE SCALE GENOMIC DNA]</scope>
    <source>
        <strain evidence="1 2">DSM 18034</strain>
    </source>
</reference>